<evidence type="ECO:0000313" key="2">
    <source>
        <dbReference type="Proteomes" id="UP000001916"/>
    </source>
</evidence>
<dbReference type="OrthoDB" id="25732at2"/>
<dbReference type="EMBL" id="CP002042">
    <property type="protein sequence ID" value="ADH64492.1"/>
    <property type="molecule type" value="Genomic_DNA"/>
</dbReference>
<dbReference type="KEGG" id="msv:Mesil_2643"/>
<dbReference type="STRING" id="526227.Mesil_2643"/>
<dbReference type="HOGENOM" id="CLU_1150798_0_0_0"/>
<keyword evidence="2" id="KW-1185">Reference proteome</keyword>
<accession>D7BBN0</accession>
<protein>
    <recommendedName>
        <fullName evidence="3">Adhesin domain-containing protein</fullName>
    </recommendedName>
</protein>
<proteinExistence type="predicted"/>
<evidence type="ECO:0000313" key="1">
    <source>
        <dbReference type="EMBL" id="ADH64492.1"/>
    </source>
</evidence>
<dbReference type="RefSeq" id="WP_013159032.1">
    <property type="nucleotide sequence ID" value="NC_014212.1"/>
</dbReference>
<dbReference type="eggNOG" id="COG3595">
    <property type="taxonomic scope" value="Bacteria"/>
</dbReference>
<dbReference type="AlphaFoldDB" id="D7BBN0"/>
<dbReference type="Proteomes" id="UP000001916">
    <property type="component" value="Chromosome"/>
</dbReference>
<gene>
    <name evidence="1" type="ordered locus">Mesil_2643</name>
</gene>
<organism evidence="1 2">
    <name type="scientific">Allomeiothermus silvanus (strain ATCC 700542 / DSM 9946 / NBRC 106475 / NCIMB 13440 / VI-R2)</name>
    <name type="common">Thermus silvanus</name>
    <dbReference type="NCBI Taxonomy" id="526227"/>
    <lineage>
        <taxon>Bacteria</taxon>
        <taxon>Thermotogati</taxon>
        <taxon>Deinococcota</taxon>
        <taxon>Deinococci</taxon>
        <taxon>Thermales</taxon>
        <taxon>Thermaceae</taxon>
        <taxon>Allomeiothermus</taxon>
    </lineage>
</organism>
<reference evidence="1 2" key="1">
    <citation type="journal article" date="2010" name="Stand. Genomic Sci.">
        <title>Complete genome sequence of Meiothermus silvanus type strain (VI-R2).</title>
        <authorList>
            <person name="Sikorski J."/>
            <person name="Tindall B.J."/>
            <person name="Lowry S."/>
            <person name="Lucas S."/>
            <person name="Nolan M."/>
            <person name="Copeland A."/>
            <person name="Glavina Del Rio T."/>
            <person name="Tice H."/>
            <person name="Cheng J.F."/>
            <person name="Han C."/>
            <person name="Pitluck S."/>
            <person name="Liolios K."/>
            <person name="Ivanova N."/>
            <person name="Mavromatis K."/>
            <person name="Mikhailova N."/>
            <person name="Pati A."/>
            <person name="Goodwin L."/>
            <person name="Chen A."/>
            <person name="Palaniappan K."/>
            <person name="Land M."/>
            <person name="Hauser L."/>
            <person name="Chang Y.J."/>
            <person name="Jeffries C.D."/>
            <person name="Rohde M."/>
            <person name="Goker M."/>
            <person name="Woyke T."/>
            <person name="Bristow J."/>
            <person name="Eisen J.A."/>
            <person name="Markowitz V."/>
            <person name="Hugenholtz P."/>
            <person name="Kyrpides N.C."/>
            <person name="Klenk H.P."/>
            <person name="Lapidus A."/>
        </authorList>
    </citation>
    <scope>NUCLEOTIDE SEQUENCE [LARGE SCALE GENOMIC DNA]</scope>
    <source>
        <strain evidence="2">ATCC 700542 / DSM 9946 / VI-R2</strain>
    </source>
</reference>
<sequence length="241" mass="26295">MNERERIEALRREGKITDEEAQLLLEALEAADQVESELQNQQMQYDQPRGQAFDPTGLRWVKVNMLAGELEVRVDPSLQEPQVRGKAEVRQVGQDFVIEPQPGQGNFLGGLLKNLRAGELDVRLPSGWGLELDGKAGDIEIQGVAFFRGRLLAGDIELREVGGLDLDVKAGNIEGSALLREGNHRLRIEMGNAQVRLLPGSSLKLKAEVGLGNLETPGNQVGGGLGNLEAYVRMGNLEIEG</sequence>
<name>D7BBN0_ALLS1</name>
<evidence type="ECO:0008006" key="3">
    <source>
        <dbReference type="Google" id="ProtNLM"/>
    </source>
</evidence>